<comment type="caution">
    <text evidence="1">The sequence shown here is derived from an EMBL/GenBank/DDBJ whole genome shotgun (WGS) entry which is preliminary data.</text>
</comment>
<evidence type="ECO:0000313" key="2">
    <source>
        <dbReference type="Proteomes" id="UP000177941"/>
    </source>
</evidence>
<accession>A0A1G1XD59</accession>
<dbReference type="InterPro" id="IPR038695">
    <property type="entry name" value="Saro_0823-like_sf"/>
</dbReference>
<evidence type="ECO:0000313" key="1">
    <source>
        <dbReference type="EMBL" id="OGY37841.1"/>
    </source>
</evidence>
<dbReference type="PANTHER" id="PTHR37953:SF1">
    <property type="entry name" value="UPF0127 PROTEIN MJ1496"/>
    <property type="match status" value="1"/>
</dbReference>
<dbReference type="Pfam" id="PF02643">
    <property type="entry name" value="DUF192"/>
    <property type="match status" value="1"/>
</dbReference>
<dbReference type="InterPro" id="IPR003795">
    <property type="entry name" value="DUF192"/>
</dbReference>
<gene>
    <name evidence="1" type="ORF">A3E36_02185</name>
</gene>
<reference evidence="1 2" key="1">
    <citation type="journal article" date="2016" name="Nat. Commun.">
        <title>Thousands of microbial genomes shed light on interconnected biogeochemical processes in an aquifer system.</title>
        <authorList>
            <person name="Anantharaman K."/>
            <person name="Brown C.T."/>
            <person name="Hug L.A."/>
            <person name="Sharon I."/>
            <person name="Castelle C.J."/>
            <person name="Probst A.J."/>
            <person name="Thomas B.C."/>
            <person name="Singh A."/>
            <person name="Wilkins M.J."/>
            <person name="Karaoz U."/>
            <person name="Brodie E.L."/>
            <person name="Williams K.H."/>
            <person name="Hubbard S.S."/>
            <person name="Banfield J.F."/>
        </authorList>
    </citation>
    <scope>NUCLEOTIDE SEQUENCE [LARGE SCALE GENOMIC DNA]</scope>
</reference>
<dbReference type="AlphaFoldDB" id="A0A1G1XD59"/>
<proteinExistence type="predicted"/>
<dbReference type="Proteomes" id="UP000177941">
    <property type="component" value="Unassembled WGS sequence"/>
</dbReference>
<protein>
    <recommendedName>
        <fullName evidence="3">DUF192 domain-containing protein</fullName>
    </recommendedName>
</protein>
<organism evidence="1 2">
    <name type="scientific">Candidatus Andersenbacteria bacterium RIFCSPHIGHO2_12_FULL_45_11b</name>
    <dbReference type="NCBI Taxonomy" id="1797282"/>
    <lineage>
        <taxon>Bacteria</taxon>
        <taxon>Candidatus Anderseniibacteriota</taxon>
    </lineage>
</organism>
<dbReference type="EMBL" id="MHHS01000003">
    <property type="protein sequence ID" value="OGY37841.1"/>
    <property type="molecule type" value="Genomic_DNA"/>
</dbReference>
<dbReference type="Gene3D" id="2.60.120.1140">
    <property type="entry name" value="Protein of unknown function DUF192"/>
    <property type="match status" value="1"/>
</dbReference>
<dbReference type="PANTHER" id="PTHR37953">
    <property type="entry name" value="UPF0127 PROTEIN MJ1496"/>
    <property type="match status" value="1"/>
</dbReference>
<evidence type="ECO:0008006" key="3">
    <source>
        <dbReference type="Google" id="ProtNLM"/>
    </source>
</evidence>
<name>A0A1G1XD59_9BACT</name>
<sequence>MKLLSFKIFPVLLAVCAIIAIPVFALVTLQKPVPCGTDHIALLRTPTQTLGVSVAITPQERARGLGGCAMLARKTGMYFPLSAAGVQTFWMKDMLIPIDIVWLSKGKVVGVTANVPPPEPDTKDSLLTTYQNPHQDVDAVLEVGAGNAKAYGLTIGAQVVLVN</sequence>